<dbReference type="AlphaFoldDB" id="A0A4D6LET6"/>
<evidence type="ECO:0000313" key="2">
    <source>
        <dbReference type="EMBL" id="QCD87028.1"/>
    </source>
</evidence>
<feature type="transmembrane region" description="Helical" evidence="1">
    <location>
        <begin position="110"/>
        <end position="130"/>
    </location>
</feature>
<reference evidence="2 3" key="1">
    <citation type="submission" date="2019-04" db="EMBL/GenBank/DDBJ databases">
        <title>An improved genome assembly and genetic linkage map for asparagus bean, Vigna unguiculata ssp. sesquipedialis.</title>
        <authorList>
            <person name="Xia Q."/>
            <person name="Zhang R."/>
            <person name="Dong Y."/>
        </authorList>
    </citation>
    <scope>NUCLEOTIDE SEQUENCE [LARGE SCALE GENOMIC DNA]</scope>
    <source>
        <tissue evidence="2">Leaf</tissue>
    </source>
</reference>
<accession>A0A4D6LET6</accession>
<evidence type="ECO:0000313" key="3">
    <source>
        <dbReference type="Proteomes" id="UP000501690"/>
    </source>
</evidence>
<dbReference type="EMBL" id="CP039347">
    <property type="protein sequence ID" value="QCD87028.1"/>
    <property type="molecule type" value="Genomic_DNA"/>
</dbReference>
<proteinExistence type="predicted"/>
<sequence length="172" mass="17850">MQVVMAPLLVRCCCETLLRFLAAGWWSVNGGIAMEACSLQVRGFGTLVLRTGAEATSAGSRFRGGAMQLCNGGSVGANSDGGGRRRSAGADEDGGSRWRRLDACCRCSDGVGVLFPACGAVVVLMVAALYSGMWRKMRGGALQLRRGAAVRGASRWSETVLLQICGGTVVAG</sequence>
<dbReference type="Proteomes" id="UP000501690">
    <property type="component" value="Linkage Group LG3"/>
</dbReference>
<keyword evidence="3" id="KW-1185">Reference proteome</keyword>
<organism evidence="2 3">
    <name type="scientific">Vigna unguiculata</name>
    <name type="common">Cowpea</name>
    <dbReference type="NCBI Taxonomy" id="3917"/>
    <lineage>
        <taxon>Eukaryota</taxon>
        <taxon>Viridiplantae</taxon>
        <taxon>Streptophyta</taxon>
        <taxon>Embryophyta</taxon>
        <taxon>Tracheophyta</taxon>
        <taxon>Spermatophyta</taxon>
        <taxon>Magnoliopsida</taxon>
        <taxon>eudicotyledons</taxon>
        <taxon>Gunneridae</taxon>
        <taxon>Pentapetalae</taxon>
        <taxon>rosids</taxon>
        <taxon>fabids</taxon>
        <taxon>Fabales</taxon>
        <taxon>Fabaceae</taxon>
        <taxon>Papilionoideae</taxon>
        <taxon>50 kb inversion clade</taxon>
        <taxon>NPAAA clade</taxon>
        <taxon>indigoferoid/millettioid clade</taxon>
        <taxon>Phaseoleae</taxon>
        <taxon>Vigna</taxon>
    </lineage>
</organism>
<gene>
    <name evidence="2" type="ORF">DEO72_LG3g1559</name>
</gene>
<name>A0A4D6LET6_VIGUN</name>
<keyword evidence="1" id="KW-0472">Membrane</keyword>
<evidence type="ECO:0000256" key="1">
    <source>
        <dbReference type="SAM" id="Phobius"/>
    </source>
</evidence>
<keyword evidence="1" id="KW-1133">Transmembrane helix</keyword>
<keyword evidence="1" id="KW-0812">Transmembrane</keyword>
<protein>
    <submittedName>
        <fullName evidence="2">Uncharacterized protein</fullName>
    </submittedName>
</protein>